<protein>
    <submittedName>
        <fullName evidence="2">Uncharacterized protein</fullName>
    </submittedName>
</protein>
<dbReference type="Proteomes" id="UP000533598">
    <property type="component" value="Unassembled WGS sequence"/>
</dbReference>
<evidence type="ECO:0000313" key="2">
    <source>
        <dbReference type="EMBL" id="MBB4679319.1"/>
    </source>
</evidence>
<name>A0A7W7CDW0_9PSEU</name>
<accession>A0A7W7CDW0</accession>
<evidence type="ECO:0000313" key="3">
    <source>
        <dbReference type="Proteomes" id="UP000533598"/>
    </source>
</evidence>
<reference evidence="2 3" key="1">
    <citation type="submission" date="2020-08" db="EMBL/GenBank/DDBJ databases">
        <title>Sequencing the genomes of 1000 actinobacteria strains.</title>
        <authorList>
            <person name="Klenk H.-P."/>
        </authorList>
    </citation>
    <scope>NUCLEOTIDE SEQUENCE [LARGE SCALE GENOMIC DNA]</scope>
    <source>
        <strain evidence="2 3">DSM 44230</strain>
    </source>
</reference>
<dbReference type="EMBL" id="JACHMH010000001">
    <property type="protein sequence ID" value="MBB4679319.1"/>
    <property type="molecule type" value="Genomic_DNA"/>
</dbReference>
<dbReference type="RefSeq" id="WP_185005080.1">
    <property type="nucleotide sequence ID" value="NZ_BAAAUI010000073.1"/>
</dbReference>
<organism evidence="2 3">
    <name type="scientific">Crossiella cryophila</name>
    <dbReference type="NCBI Taxonomy" id="43355"/>
    <lineage>
        <taxon>Bacteria</taxon>
        <taxon>Bacillati</taxon>
        <taxon>Actinomycetota</taxon>
        <taxon>Actinomycetes</taxon>
        <taxon>Pseudonocardiales</taxon>
        <taxon>Pseudonocardiaceae</taxon>
        <taxon>Crossiella</taxon>
    </lineage>
</organism>
<sequence>MSWLLTGAAVAALTLAGAAPASAAAIPVVQPLVFDSPGWRALPLSDRQLFTQFAHVATTFTRHAAGVWAPSFRPDRMPRVIGALPEGAGPGTRPRYAYAIGHPDPAKLGTATPVDLPRELGLPAVHRITDGPALDKLRDLPFYEVDDAAVVHFNYGTGASFDPGTWLLSRIDVHEAFHHFQSTFRPAVPGQPNPLDFPRGPAAVHALALLEDRVLAAPGPARERLRTFLAIRATRYAMVPAVVDLERQQDQWEGTARFAEDRYVELGGQTVVHEDQTPTDRRGLFFHFAGNRSYAVGTATGRLLEQLTGEGWRCLIAEGNAPADAAAKLVGTPEGADRERLIELAKQRHDYPALLARVTAADLPGLDLGRPAR</sequence>
<dbReference type="AlphaFoldDB" id="A0A7W7CDW0"/>
<proteinExistence type="predicted"/>
<comment type="caution">
    <text evidence="2">The sequence shown here is derived from an EMBL/GenBank/DDBJ whole genome shotgun (WGS) entry which is preliminary data.</text>
</comment>
<keyword evidence="1" id="KW-0732">Signal</keyword>
<gene>
    <name evidence="2" type="ORF">HNR67_005437</name>
</gene>
<feature type="chain" id="PRO_5030602009" evidence="1">
    <location>
        <begin position="24"/>
        <end position="373"/>
    </location>
</feature>
<evidence type="ECO:0000256" key="1">
    <source>
        <dbReference type="SAM" id="SignalP"/>
    </source>
</evidence>
<feature type="signal peptide" evidence="1">
    <location>
        <begin position="1"/>
        <end position="23"/>
    </location>
</feature>
<keyword evidence="3" id="KW-1185">Reference proteome</keyword>